<keyword evidence="3" id="KW-1185">Reference proteome</keyword>
<evidence type="ECO:0000256" key="1">
    <source>
        <dbReference type="SAM" id="MobiDB-lite"/>
    </source>
</evidence>
<feature type="region of interest" description="Disordered" evidence="1">
    <location>
        <begin position="92"/>
        <end position="191"/>
    </location>
</feature>
<organism evidence="2 3">
    <name type="scientific">Cladophialophora chaetospira</name>
    <dbReference type="NCBI Taxonomy" id="386627"/>
    <lineage>
        <taxon>Eukaryota</taxon>
        <taxon>Fungi</taxon>
        <taxon>Dikarya</taxon>
        <taxon>Ascomycota</taxon>
        <taxon>Pezizomycotina</taxon>
        <taxon>Eurotiomycetes</taxon>
        <taxon>Chaetothyriomycetidae</taxon>
        <taxon>Chaetothyriales</taxon>
        <taxon>Herpotrichiellaceae</taxon>
        <taxon>Cladophialophora</taxon>
    </lineage>
</organism>
<dbReference type="Proteomes" id="UP001172673">
    <property type="component" value="Unassembled WGS sequence"/>
</dbReference>
<proteinExistence type="predicted"/>
<comment type="caution">
    <text evidence="2">The sequence shown here is derived from an EMBL/GenBank/DDBJ whole genome shotgun (WGS) entry which is preliminary data.</text>
</comment>
<protein>
    <submittedName>
        <fullName evidence="2">Uncharacterized protein</fullName>
    </submittedName>
</protein>
<reference evidence="2" key="1">
    <citation type="submission" date="2022-10" db="EMBL/GenBank/DDBJ databases">
        <title>Culturing micro-colonial fungi from biological soil crusts in the Mojave desert and describing Neophaeococcomyces mojavensis, and introducing the new genera and species Taxawa tesnikishii.</title>
        <authorList>
            <person name="Kurbessoian T."/>
            <person name="Stajich J.E."/>
        </authorList>
    </citation>
    <scope>NUCLEOTIDE SEQUENCE</scope>
    <source>
        <strain evidence="2">TK_41</strain>
    </source>
</reference>
<evidence type="ECO:0000313" key="2">
    <source>
        <dbReference type="EMBL" id="KAJ9605976.1"/>
    </source>
</evidence>
<feature type="compositionally biased region" description="Low complexity" evidence="1">
    <location>
        <begin position="96"/>
        <end position="107"/>
    </location>
</feature>
<evidence type="ECO:0000313" key="3">
    <source>
        <dbReference type="Proteomes" id="UP001172673"/>
    </source>
</evidence>
<feature type="compositionally biased region" description="Acidic residues" evidence="1">
    <location>
        <begin position="130"/>
        <end position="142"/>
    </location>
</feature>
<dbReference type="AlphaFoldDB" id="A0AA39CF53"/>
<dbReference type="EMBL" id="JAPDRK010000015">
    <property type="protein sequence ID" value="KAJ9605976.1"/>
    <property type="molecule type" value="Genomic_DNA"/>
</dbReference>
<accession>A0AA39CF53</accession>
<name>A0AA39CF53_9EURO</name>
<sequence length="540" mass="61388">MRQKIMLKIPRRPYFGPKEKRLLYDAIGVAHREFTTVQRAIKTIRQYIEDANHGSKPTEAELQSQLNEMTRSCGLGKGNKSGLFKNWQKHKHKFISSPGPEESTSSEAGVDELPNTGLNVAWDEERGDGIDTDDERQQEEEAEEHRGQADTNKIPRVTQPTTREDSVHQTECSQRPVDLQDTLSPPQDKNKLSVKPDVVEFTIKLLQAVEGAGSASLCSLDPEDDIKITIDRSLQKIRQAIPSLLQVNNVARLSFSEATSQAAQLAKVLFEDQAWNDRAVDEINVLIGAHVDSVRVVLQAFAAAAIYLWVLVDIEKNFNFDPNRPMTDQVALEALKQAQNTTFDSNRKSYPELDATMSAEDGGIFDKLRRVPSEHPHLFKDFDIIREVCHLEGIAKHLPMLADRFQQQLLDALRSLCQSTDRLHWSSSKESSSTSRLESQQRWRKQVVEAFLEVLELKIKMRKARLLYHFTFPTVRSSFKRESMESVHSRDVVTPEDAKVDLCLRPSVWFKRRQNQKDTFKVIIPALVSIDGFAADVEFS</sequence>
<gene>
    <name evidence="2" type="ORF">H2200_009825</name>
</gene>